<name>A0AAU7QFU4_9GAMM</name>
<evidence type="ECO:0000313" key="1">
    <source>
        <dbReference type="EMBL" id="XBS71944.1"/>
    </source>
</evidence>
<dbReference type="SUPFAM" id="SSF53850">
    <property type="entry name" value="Periplasmic binding protein-like II"/>
    <property type="match status" value="1"/>
</dbReference>
<proteinExistence type="predicted"/>
<dbReference type="AlphaFoldDB" id="A0AAU7QFU4"/>
<sequence length="194" mass="21619">MKKYFMDMGLERALNLPIYTLGPSGTSSEYASRFFSKWMVDTYNRSIHTLVLNETYELARKNLNKEKGLLVVANAYPAINDFYMDTRLSLLATFVFDTPLYGLAVKGPLPYRPLCIASHPAPIPLINELLPEGLFIARIVEMDSTSAAAIAVANGEVDMALTTEIAVGLHNLKFVSCTRPIHMLWSVFGSQTQH</sequence>
<gene>
    <name evidence="1" type="ORF">ABK905_18200</name>
</gene>
<accession>A0AAU7QFU4</accession>
<protein>
    <submittedName>
        <fullName evidence="1">Bacilysin biosynthesis protein BacA</fullName>
    </submittedName>
</protein>
<dbReference type="EMBL" id="CP157947">
    <property type="protein sequence ID" value="XBS71944.1"/>
    <property type="molecule type" value="Genomic_DNA"/>
</dbReference>
<organism evidence="1">
    <name type="scientific">Acerihabitans sp. KWT182</name>
    <dbReference type="NCBI Taxonomy" id="3157919"/>
    <lineage>
        <taxon>Bacteria</taxon>
        <taxon>Pseudomonadati</taxon>
        <taxon>Pseudomonadota</taxon>
        <taxon>Gammaproteobacteria</taxon>
        <taxon>Enterobacterales</taxon>
        <taxon>Pectobacteriaceae</taxon>
        <taxon>Acerihabitans</taxon>
    </lineage>
</organism>
<reference evidence="1" key="1">
    <citation type="submission" date="2024-06" db="EMBL/GenBank/DDBJ databases">
        <authorList>
            <person name="Coelho C."/>
            <person name="Bento M."/>
            <person name="Garcia E."/>
            <person name="Camelo A."/>
            <person name="Brandao I."/>
            <person name="Espirito Santo C."/>
            <person name="Trovao J."/>
            <person name="Verissimo A."/>
            <person name="Costa J."/>
            <person name="Tiago I."/>
        </authorList>
    </citation>
    <scope>NUCLEOTIDE SEQUENCE</scope>
    <source>
        <strain evidence="1">KWT182</strain>
    </source>
</reference>